<evidence type="ECO:0000256" key="1">
    <source>
        <dbReference type="PIRSR" id="PIRSR601310-1"/>
    </source>
</evidence>
<dbReference type="CDD" id="cd01276">
    <property type="entry name" value="PKCI_related"/>
    <property type="match status" value="1"/>
</dbReference>
<dbReference type="Proteomes" id="UP000253495">
    <property type="component" value="Unassembled WGS sequence"/>
</dbReference>
<comment type="caution">
    <text evidence="5">The sequence shown here is derived from an EMBL/GenBank/DDBJ whole genome shotgun (WGS) entry which is preliminary data.</text>
</comment>
<gene>
    <name evidence="5" type="ORF">DFQ14_110127</name>
</gene>
<dbReference type="InterPro" id="IPR036265">
    <property type="entry name" value="HIT-like_sf"/>
</dbReference>
<dbReference type="GO" id="GO:0003824">
    <property type="term" value="F:catalytic activity"/>
    <property type="evidence" value="ECO:0007669"/>
    <property type="project" value="InterPro"/>
</dbReference>
<proteinExistence type="predicted"/>
<evidence type="ECO:0000313" key="5">
    <source>
        <dbReference type="EMBL" id="RCW40798.1"/>
    </source>
</evidence>
<dbReference type="SUPFAM" id="SSF54197">
    <property type="entry name" value="HIT-like"/>
    <property type="match status" value="1"/>
</dbReference>
<evidence type="ECO:0000259" key="4">
    <source>
        <dbReference type="PROSITE" id="PS51084"/>
    </source>
</evidence>
<dbReference type="RefSeq" id="WP_114454013.1">
    <property type="nucleotide sequence ID" value="NZ_QPJC01000010.1"/>
</dbReference>
<feature type="domain" description="HIT" evidence="4">
    <location>
        <begin position="9"/>
        <end position="118"/>
    </location>
</feature>
<dbReference type="OrthoDB" id="9784774at2"/>
<protein>
    <submittedName>
        <fullName evidence="5">Histidine triad (HIT) family protein</fullName>
    </submittedName>
</protein>
<dbReference type="Pfam" id="PF01230">
    <property type="entry name" value="HIT"/>
    <property type="match status" value="1"/>
</dbReference>
<dbReference type="InterPro" id="IPR011146">
    <property type="entry name" value="HIT-like"/>
</dbReference>
<dbReference type="InterPro" id="IPR001310">
    <property type="entry name" value="Histidine_triad_HIT"/>
</dbReference>
<dbReference type="Gene3D" id="3.30.428.10">
    <property type="entry name" value="HIT-like"/>
    <property type="match status" value="1"/>
</dbReference>
<dbReference type="PROSITE" id="PS51084">
    <property type="entry name" value="HIT_2"/>
    <property type="match status" value="1"/>
</dbReference>
<evidence type="ECO:0000256" key="3">
    <source>
        <dbReference type="PROSITE-ProRule" id="PRU00464"/>
    </source>
</evidence>
<dbReference type="PANTHER" id="PTHR23089">
    <property type="entry name" value="HISTIDINE TRIAD HIT PROTEIN"/>
    <property type="match status" value="1"/>
</dbReference>
<feature type="active site" description="Tele-AMP-histidine intermediate" evidence="1">
    <location>
        <position position="104"/>
    </location>
</feature>
<evidence type="ECO:0000256" key="2">
    <source>
        <dbReference type="PIRSR" id="PIRSR601310-3"/>
    </source>
</evidence>
<keyword evidence="6" id="KW-1185">Reference proteome</keyword>
<feature type="short sequence motif" description="Histidine triad motif" evidence="2 3">
    <location>
        <begin position="102"/>
        <end position="106"/>
    </location>
</feature>
<dbReference type="PROSITE" id="PS00892">
    <property type="entry name" value="HIT_1"/>
    <property type="match status" value="1"/>
</dbReference>
<dbReference type="EMBL" id="QPJC01000010">
    <property type="protein sequence ID" value="RCW40798.1"/>
    <property type="molecule type" value="Genomic_DNA"/>
</dbReference>
<accession>A0A368VHQ8</accession>
<dbReference type="AlphaFoldDB" id="A0A368VHQ8"/>
<organism evidence="5 6">
    <name type="scientific">Halopolyspora algeriensis</name>
    <dbReference type="NCBI Taxonomy" id="1500506"/>
    <lineage>
        <taxon>Bacteria</taxon>
        <taxon>Bacillati</taxon>
        <taxon>Actinomycetota</taxon>
        <taxon>Actinomycetes</taxon>
        <taxon>Actinomycetes incertae sedis</taxon>
        <taxon>Halopolyspora</taxon>
    </lineage>
</organism>
<sequence length="123" mass="13317">MSDNDAGSLFERIERGEIPADVVRENERIIAIRDISPQAPTHVLLAPKVRYRNATELAAQDPALLAELFLVAGEIAERDGVAESGYRLLFNTNADAGQTIFHVHLHLLGGRPLGGLVDGPVPE</sequence>
<dbReference type="InterPro" id="IPR019808">
    <property type="entry name" value="Histidine_triad_CS"/>
</dbReference>
<dbReference type="PRINTS" id="PR00332">
    <property type="entry name" value="HISTRIAD"/>
</dbReference>
<evidence type="ECO:0000313" key="6">
    <source>
        <dbReference type="Proteomes" id="UP000253495"/>
    </source>
</evidence>
<reference evidence="5 6" key="1">
    <citation type="submission" date="2018-07" db="EMBL/GenBank/DDBJ databases">
        <title>Genomic Encyclopedia of Type Strains, Phase III (KMG-III): the genomes of soil and plant-associated and newly described type strains.</title>
        <authorList>
            <person name="Whitman W."/>
        </authorList>
    </citation>
    <scope>NUCLEOTIDE SEQUENCE [LARGE SCALE GENOMIC DNA]</scope>
    <source>
        <strain evidence="5 6">CECT 8575</strain>
    </source>
</reference>
<name>A0A368VHQ8_9ACTN</name>